<keyword evidence="1" id="KW-0813">Transport</keyword>
<dbReference type="CDD" id="cd03214">
    <property type="entry name" value="ABC_Iron-Siderophores_B12_Hemin"/>
    <property type="match status" value="1"/>
</dbReference>
<gene>
    <name evidence="6" type="ORF">BXT84_14715</name>
</gene>
<keyword evidence="2" id="KW-0547">Nucleotide-binding</keyword>
<evidence type="ECO:0000256" key="4">
    <source>
        <dbReference type="ARBA" id="ARBA00022967"/>
    </source>
</evidence>
<evidence type="ECO:0000313" key="7">
    <source>
        <dbReference type="Proteomes" id="UP000325292"/>
    </source>
</evidence>
<dbReference type="InterPro" id="IPR003439">
    <property type="entry name" value="ABC_transporter-like_ATP-bd"/>
</dbReference>
<organism evidence="6 7">
    <name type="scientific">Sulfobacillus thermotolerans</name>
    <dbReference type="NCBI Taxonomy" id="338644"/>
    <lineage>
        <taxon>Bacteria</taxon>
        <taxon>Bacillati</taxon>
        <taxon>Bacillota</taxon>
        <taxon>Clostridia</taxon>
        <taxon>Eubacteriales</taxon>
        <taxon>Clostridiales Family XVII. Incertae Sedis</taxon>
        <taxon>Sulfobacillus</taxon>
    </lineage>
</organism>
<evidence type="ECO:0000256" key="2">
    <source>
        <dbReference type="ARBA" id="ARBA00022741"/>
    </source>
</evidence>
<keyword evidence="4" id="KW-1278">Translocase</keyword>
<evidence type="ECO:0000256" key="3">
    <source>
        <dbReference type="ARBA" id="ARBA00022840"/>
    </source>
</evidence>
<name>A0ABN5H2V4_9FIRM</name>
<proteinExistence type="predicted"/>
<reference evidence="6 7" key="1">
    <citation type="journal article" date="2019" name="Sci. Rep.">
        <title>Sulfobacillus thermotolerans: new insights into resistance and metabolic capacities of acidophilic chemolithotrophs.</title>
        <authorList>
            <person name="Panyushkina A.E."/>
            <person name="Babenko V.V."/>
            <person name="Nikitina A.S."/>
            <person name="Selezneva O.V."/>
            <person name="Tsaplina I.A."/>
            <person name="Letarova M.A."/>
            <person name="Kostryukova E.S."/>
            <person name="Letarov A.V."/>
        </authorList>
    </citation>
    <scope>NUCLEOTIDE SEQUENCE [LARGE SCALE GENOMIC DNA]</scope>
    <source>
        <strain evidence="6 7">Kr1</strain>
    </source>
</reference>
<protein>
    <recommendedName>
        <fullName evidence="5">ABC transporter domain-containing protein</fullName>
    </recommendedName>
</protein>
<dbReference type="Gene3D" id="3.40.50.300">
    <property type="entry name" value="P-loop containing nucleotide triphosphate hydrolases"/>
    <property type="match status" value="1"/>
</dbReference>
<dbReference type="PANTHER" id="PTHR42794:SF1">
    <property type="entry name" value="HEMIN IMPORT ATP-BINDING PROTEIN HMUV"/>
    <property type="match status" value="1"/>
</dbReference>
<evidence type="ECO:0000313" key="6">
    <source>
        <dbReference type="EMBL" id="AUW95051.1"/>
    </source>
</evidence>
<evidence type="ECO:0000256" key="1">
    <source>
        <dbReference type="ARBA" id="ARBA00022448"/>
    </source>
</evidence>
<evidence type="ECO:0000259" key="5">
    <source>
        <dbReference type="PROSITE" id="PS50893"/>
    </source>
</evidence>
<dbReference type="EMBL" id="CP019454">
    <property type="protein sequence ID" value="AUW95051.1"/>
    <property type="molecule type" value="Genomic_DNA"/>
</dbReference>
<keyword evidence="7" id="KW-1185">Reference proteome</keyword>
<accession>A0ABN5H2V4</accession>
<dbReference type="Pfam" id="PF00005">
    <property type="entry name" value="ABC_tran"/>
    <property type="match status" value="1"/>
</dbReference>
<dbReference type="SMART" id="SM00382">
    <property type="entry name" value="AAA"/>
    <property type="match status" value="1"/>
</dbReference>
<dbReference type="PANTHER" id="PTHR42794">
    <property type="entry name" value="HEMIN IMPORT ATP-BINDING PROTEIN HMUV"/>
    <property type="match status" value="1"/>
</dbReference>
<feature type="domain" description="ABC transporter" evidence="5">
    <location>
        <begin position="6"/>
        <end position="243"/>
    </location>
</feature>
<dbReference type="Proteomes" id="UP000325292">
    <property type="component" value="Chromosome"/>
</dbReference>
<dbReference type="PROSITE" id="PS50893">
    <property type="entry name" value="ABC_TRANSPORTER_2"/>
    <property type="match status" value="1"/>
</dbReference>
<sequence length="260" mass="27896">MSFERLHCENLQYIWPSSTASFGPLTGSFQPGAITALIGPNGAGKSTLLRLLGGYLKPTSGSVYYGDSALLDIAASARANLVTLVSQLMPLGFDLTVAEILNLGKLPSMSWKTRITGDTAPQIGPVLEQLGLSAFHDRSYRSLSGGEQQRTLLGMALVQNTPVLLLDEPTAHLDPGHAQAIIHVLEDLAHVHGKTVIMAYHDLATVGLFADHIWLMQHGQVSLAASPEQVLVSPLLEQVFHTTLQRISHPVSGKMIVLAL</sequence>
<dbReference type="SUPFAM" id="SSF52540">
    <property type="entry name" value="P-loop containing nucleoside triphosphate hydrolases"/>
    <property type="match status" value="1"/>
</dbReference>
<dbReference type="InterPro" id="IPR027417">
    <property type="entry name" value="P-loop_NTPase"/>
</dbReference>
<keyword evidence="3" id="KW-0067">ATP-binding</keyword>
<dbReference type="InterPro" id="IPR003593">
    <property type="entry name" value="AAA+_ATPase"/>
</dbReference>